<feature type="region of interest" description="Disordered" evidence="1">
    <location>
        <begin position="53"/>
        <end position="83"/>
    </location>
</feature>
<reference evidence="4" key="1">
    <citation type="journal article" date="2019" name="Int. J. Syst. Evol. Microbiol.">
        <title>The Global Catalogue of Microorganisms (GCM) 10K type strain sequencing project: providing services to taxonomists for standard genome sequencing and annotation.</title>
        <authorList>
            <consortium name="The Broad Institute Genomics Platform"/>
            <consortium name="The Broad Institute Genome Sequencing Center for Infectious Disease"/>
            <person name="Wu L."/>
            <person name="Ma J."/>
        </authorList>
    </citation>
    <scope>NUCLEOTIDE SEQUENCE [LARGE SCALE GENOMIC DNA]</scope>
    <source>
        <strain evidence="4">CGMCC 4.7275</strain>
    </source>
</reference>
<evidence type="ECO:0000313" key="3">
    <source>
        <dbReference type="EMBL" id="GGK10442.1"/>
    </source>
</evidence>
<dbReference type="EMBL" id="BMMV01000017">
    <property type="protein sequence ID" value="GGK10442.1"/>
    <property type="molecule type" value="Genomic_DNA"/>
</dbReference>
<comment type="caution">
    <text evidence="3">The sequence shown here is derived from an EMBL/GenBank/DDBJ whole genome shotgun (WGS) entry which is preliminary data.</text>
</comment>
<accession>A0ABQ2EIQ3</accession>
<feature type="compositionally biased region" description="Low complexity" evidence="1">
    <location>
        <begin position="53"/>
        <end position="70"/>
    </location>
</feature>
<keyword evidence="4" id="KW-1185">Reference proteome</keyword>
<gene>
    <name evidence="3" type="ORF">GCM10011583_48210</name>
</gene>
<dbReference type="RefSeq" id="WP_189109637.1">
    <property type="nucleotide sequence ID" value="NZ_BMMV01000017.1"/>
</dbReference>
<keyword evidence="2" id="KW-1133">Transmembrane helix</keyword>
<evidence type="ECO:0000256" key="2">
    <source>
        <dbReference type="SAM" id="Phobius"/>
    </source>
</evidence>
<evidence type="ECO:0000313" key="4">
    <source>
        <dbReference type="Proteomes" id="UP000660265"/>
    </source>
</evidence>
<organism evidence="3 4">
    <name type="scientific">Streptomyces camponoticapitis</name>
    <dbReference type="NCBI Taxonomy" id="1616125"/>
    <lineage>
        <taxon>Bacteria</taxon>
        <taxon>Bacillati</taxon>
        <taxon>Actinomycetota</taxon>
        <taxon>Actinomycetes</taxon>
        <taxon>Kitasatosporales</taxon>
        <taxon>Streptomycetaceae</taxon>
        <taxon>Streptomyces</taxon>
    </lineage>
</organism>
<dbReference type="Proteomes" id="UP000660265">
    <property type="component" value="Unassembled WGS sequence"/>
</dbReference>
<feature type="transmembrane region" description="Helical" evidence="2">
    <location>
        <begin position="20"/>
        <end position="42"/>
    </location>
</feature>
<protein>
    <recommendedName>
        <fullName evidence="5">MFS transporter</fullName>
    </recommendedName>
</protein>
<name>A0ABQ2EIQ3_9ACTN</name>
<proteinExistence type="predicted"/>
<evidence type="ECO:0000256" key="1">
    <source>
        <dbReference type="SAM" id="MobiDB-lite"/>
    </source>
</evidence>
<keyword evidence="2" id="KW-0472">Membrane</keyword>
<sequence>MLTVTPLGGLVAGYFVDSAGLFAATWVLGGAYLVVTLAPAIFPVWRLMDQPAPAAGAARDAGRPRAGGQRAVEDGGPADPDTP</sequence>
<evidence type="ECO:0008006" key="5">
    <source>
        <dbReference type="Google" id="ProtNLM"/>
    </source>
</evidence>
<keyword evidence="2" id="KW-0812">Transmembrane</keyword>